<gene>
    <name evidence="1" type="ORF">UFOVP733_2</name>
    <name evidence="2" type="ORF">UFOVP743_57</name>
</gene>
<evidence type="ECO:0000313" key="2">
    <source>
        <dbReference type="EMBL" id="CAB5224980.1"/>
    </source>
</evidence>
<name>A0A6J7XBG9_9CAUD</name>
<reference evidence="2" key="1">
    <citation type="submission" date="2020-05" db="EMBL/GenBank/DDBJ databases">
        <authorList>
            <person name="Chiriac C."/>
            <person name="Salcher M."/>
            <person name="Ghai R."/>
            <person name="Kavagutti S V."/>
        </authorList>
    </citation>
    <scope>NUCLEOTIDE SEQUENCE</scope>
</reference>
<dbReference type="EMBL" id="LR796712">
    <property type="protein sequence ID" value="CAB4160607.1"/>
    <property type="molecule type" value="Genomic_DNA"/>
</dbReference>
<dbReference type="InterPro" id="IPR032427">
    <property type="entry name" value="P22_portal"/>
</dbReference>
<proteinExistence type="predicted"/>
<evidence type="ECO:0000313" key="1">
    <source>
        <dbReference type="EMBL" id="CAB4160607.1"/>
    </source>
</evidence>
<dbReference type="Pfam" id="PF16510">
    <property type="entry name" value="P22_portal"/>
    <property type="match status" value="1"/>
</dbReference>
<accession>A0A6J7XBG9</accession>
<organism evidence="2">
    <name type="scientific">uncultured Caudovirales phage</name>
    <dbReference type="NCBI Taxonomy" id="2100421"/>
    <lineage>
        <taxon>Viruses</taxon>
        <taxon>Duplodnaviria</taxon>
        <taxon>Heunggongvirae</taxon>
        <taxon>Uroviricota</taxon>
        <taxon>Caudoviricetes</taxon>
        <taxon>Peduoviridae</taxon>
        <taxon>Maltschvirus</taxon>
        <taxon>Maltschvirus maltsch</taxon>
    </lineage>
</organism>
<dbReference type="EMBL" id="LR798336">
    <property type="protein sequence ID" value="CAB5224980.1"/>
    <property type="molecule type" value="Genomic_DNA"/>
</dbReference>
<protein>
    <submittedName>
        <fullName evidence="2">Phage P22-like portal protein</fullName>
    </submittedName>
</protein>
<sequence>MDNYTYIDDEKGEEGLKELKALVTFTQEYNKVNIENYKACMKFVFNKTFWGSDESRLLSLGLPCLAANSIEPFVNRLLGEFADSHPDLHVSYDADEEDDKKKIYEAYVDHTIRNVLDNFKANDLDNQVFRSMMAGGAAVIKVGYDYENPETFKQDFKLEYCDPTMCGFDPKAIEKDKSDGDYCYRLYPMTSTEIQEKYHIDHNEILALPFPTQGDGFDFSYTMPNKDRTRIIYVCELFQKKYRNFNLLLLSDNTCMREEDYTQKYGKIVMQKKTKEGELEDDSTQDALQEAMGVVKQNSIKPKVVEKSERREVDYIERVVFIGNKIVEEKEPTVYKSLPLVFFDGNGWREGLKHIWRSYFHNVIDVQRLKNFVMNQLADEVSSLRKSDVLMPEAALPKNKDYLRPYLDPNFRGGILVYNHQNPRPLPSGLPDVIPAPQYFPRGQVNEVYLQFLDRTEQMQQNQLGAYDAQLGDARPDMSKVGIVASTTQSNAAAKPVMINYISSMNQVAKIIIEVTPYIKVTPETVPLRIDDKEHFLDFGGDGIKLDYNIYNMKVHMKEGSNFAQTKRDNVELLGTLGERFPALAQIINTKGLSIVLDNLDFKGSDKLRDIAKQMQDNPPPPPPPSPDMIKANATMMHEQTEQMKLKMIEEPKLQLEQQRFQFEQEKFKEDLTERQLRLHLDDQKVAVTAKADNVAAELELRRQNMEHQHSSVDKVLDWEKFRHEKVVDLAKSVIQSTNKTSRE</sequence>